<accession>A0A7Z2NXS6</accession>
<dbReference type="PROSITE" id="PS00630">
    <property type="entry name" value="IMP_2"/>
    <property type="match status" value="1"/>
</dbReference>
<proteinExistence type="inferred from homology"/>
<dbReference type="SUPFAM" id="SSF56655">
    <property type="entry name" value="Carbohydrate phosphatase"/>
    <property type="match status" value="1"/>
</dbReference>
<dbReference type="GO" id="GO:0046854">
    <property type="term" value="P:phosphatidylinositol phosphate biosynthetic process"/>
    <property type="evidence" value="ECO:0007669"/>
    <property type="project" value="InterPro"/>
</dbReference>
<organism evidence="5 6">
    <name type="scientific">Sphingomonas changnyeongensis</name>
    <dbReference type="NCBI Taxonomy" id="2698679"/>
    <lineage>
        <taxon>Bacteria</taxon>
        <taxon>Pseudomonadati</taxon>
        <taxon>Pseudomonadota</taxon>
        <taxon>Alphaproteobacteria</taxon>
        <taxon>Sphingomonadales</taxon>
        <taxon>Sphingomonadaceae</taxon>
        <taxon>Sphingomonas</taxon>
    </lineage>
</organism>
<name>A0A7Z2NXS6_9SPHN</name>
<dbReference type="GO" id="GO:0008934">
    <property type="term" value="F:inositol monophosphate 1-phosphatase activity"/>
    <property type="evidence" value="ECO:0007669"/>
    <property type="project" value="TreeGrafter"/>
</dbReference>
<dbReference type="GO" id="GO:0046872">
    <property type="term" value="F:metal ion binding"/>
    <property type="evidence" value="ECO:0007669"/>
    <property type="project" value="UniProtKB-KW"/>
</dbReference>
<dbReference type="RefSeq" id="WP_160593306.1">
    <property type="nucleotide sequence ID" value="NZ_CP047895.1"/>
</dbReference>
<dbReference type="GO" id="GO:0006020">
    <property type="term" value="P:inositol metabolic process"/>
    <property type="evidence" value="ECO:0007669"/>
    <property type="project" value="TreeGrafter"/>
</dbReference>
<keyword evidence="2 4" id="KW-0479">Metal-binding</keyword>
<protein>
    <submittedName>
        <fullName evidence="5">Inositol monophosphatase</fullName>
    </submittedName>
</protein>
<dbReference type="Proteomes" id="UP000464468">
    <property type="component" value="Chromosome"/>
</dbReference>
<sequence>MRPLRASLAQDVAALIALVGAEAVMPRFRCLAADEIDEKTPGDLVTVADREAELRLTAGLAALAPGARVIGEEAVAANPRLMDGIGTGEVWIIDPIDGTGNFAAGEGPFAMMVARLIDGETVGGWIHHPADGRMIVAERGAGVTGLDRDAREPERPALAGIVSRLERPAAAEGAIAALAARWGAPRPSRRCAGAEYPLIAAGTLDYAVYWRTLVWDHAAGALILEEAGGIARRLDGSPFRAAGPGAGVLLARDAGVAADIAPFFAPGLLTPHAARAA</sequence>
<feature type="binding site" evidence="4">
    <location>
        <position position="97"/>
    </location>
    <ligand>
        <name>Mg(2+)</name>
        <dbReference type="ChEBI" id="CHEBI:18420"/>
        <label>1</label>
        <note>catalytic</note>
    </ligand>
</feature>
<reference evidence="5 6" key="1">
    <citation type="submission" date="2020-01" db="EMBL/GenBank/DDBJ databases">
        <title>Sphingomonas sp. C33 whole genome sequece.</title>
        <authorList>
            <person name="Park C."/>
        </authorList>
    </citation>
    <scope>NUCLEOTIDE SEQUENCE [LARGE SCALE GENOMIC DNA]</scope>
    <source>
        <strain evidence="5 6">C33</strain>
    </source>
</reference>
<evidence type="ECO:0000256" key="1">
    <source>
        <dbReference type="ARBA" id="ARBA00009759"/>
    </source>
</evidence>
<comment type="similarity">
    <text evidence="1">Belongs to the inositol monophosphatase superfamily.</text>
</comment>
<evidence type="ECO:0000256" key="4">
    <source>
        <dbReference type="PIRSR" id="PIRSR600760-2"/>
    </source>
</evidence>
<dbReference type="InterPro" id="IPR020550">
    <property type="entry name" value="Inositol_monophosphatase_CS"/>
</dbReference>
<keyword evidence="3 4" id="KW-0460">Magnesium</keyword>
<evidence type="ECO:0000313" key="5">
    <source>
        <dbReference type="EMBL" id="QHL91376.1"/>
    </source>
</evidence>
<evidence type="ECO:0000313" key="6">
    <source>
        <dbReference type="Proteomes" id="UP000464468"/>
    </source>
</evidence>
<feature type="binding site" evidence="4">
    <location>
        <position position="72"/>
    </location>
    <ligand>
        <name>Mg(2+)</name>
        <dbReference type="ChEBI" id="CHEBI:18420"/>
        <label>1</label>
        <note>catalytic</note>
    </ligand>
</feature>
<feature type="binding site" evidence="4">
    <location>
        <position position="94"/>
    </location>
    <ligand>
        <name>Mg(2+)</name>
        <dbReference type="ChEBI" id="CHEBI:18420"/>
        <label>1</label>
        <note>catalytic</note>
    </ligand>
</feature>
<dbReference type="PANTHER" id="PTHR20854:SF4">
    <property type="entry name" value="INOSITOL-1-MONOPHOSPHATASE-RELATED"/>
    <property type="match status" value="1"/>
</dbReference>
<dbReference type="Gene3D" id="3.30.540.10">
    <property type="entry name" value="Fructose-1,6-Bisphosphatase, subunit A, domain 1"/>
    <property type="match status" value="1"/>
</dbReference>
<keyword evidence="6" id="KW-1185">Reference proteome</keyword>
<dbReference type="AlphaFoldDB" id="A0A7Z2NXS6"/>
<comment type="cofactor">
    <cofactor evidence="4">
        <name>Mg(2+)</name>
        <dbReference type="ChEBI" id="CHEBI:18420"/>
    </cofactor>
</comment>
<gene>
    <name evidence="5" type="ORF">GVO57_11830</name>
</gene>
<dbReference type="GO" id="GO:0007165">
    <property type="term" value="P:signal transduction"/>
    <property type="evidence" value="ECO:0007669"/>
    <property type="project" value="TreeGrafter"/>
</dbReference>
<feature type="binding site" evidence="4">
    <location>
        <position position="96"/>
    </location>
    <ligand>
        <name>Mg(2+)</name>
        <dbReference type="ChEBI" id="CHEBI:18420"/>
        <label>1</label>
        <note>catalytic</note>
    </ligand>
</feature>
<dbReference type="Gene3D" id="3.40.190.80">
    <property type="match status" value="1"/>
</dbReference>
<dbReference type="Pfam" id="PF00459">
    <property type="entry name" value="Inositol_P"/>
    <property type="match status" value="1"/>
</dbReference>
<dbReference type="PRINTS" id="PR00377">
    <property type="entry name" value="IMPHPHTASES"/>
</dbReference>
<evidence type="ECO:0000256" key="2">
    <source>
        <dbReference type="ARBA" id="ARBA00022723"/>
    </source>
</evidence>
<dbReference type="KEGG" id="schy:GVO57_11830"/>
<feature type="binding site" evidence="4">
    <location>
        <position position="216"/>
    </location>
    <ligand>
        <name>Mg(2+)</name>
        <dbReference type="ChEBI" id="CHEBI:18420"/>
        <label>1</label>
        <note>catalytic</note>
    </ligand>
</feature>
<dbReference type="PANTHER" id="PTHR20854">
    <property type="entry name" value="INOSITOL MONOPHOSPHATASE"/>
    <property type="match status" value="1"/>
</dbReference>
<dbReference type="EMBL" id="CP047895">
    <property type="protein sequence ID" value="QHL91376.1"/>
    <property type="molecule type" value="Genomic_DNA"/>
</dbReference>
<evidence type="ECO:0000256" key="3">
    <source>
        <dbReference type="ARBA" id="ARBA00022842"/>
    </source>
</evidence>
<dbReference type="InterPro" id="IPR000760">
    <property type="entry name" value="Inositol_monophosphatase-like"/>
</dbReference>